<feature type="transmembrane region" description="Helical" evidence="1">
    <location>
        <begin position="143"/>
        <end position="162"/>
    </location>
</feature>
<dbReference type="SUPFAM" id="SSF48317">
    <property type="entry name" value="Acid phosphatase/Vanadium-dependent haloperoxidase"/>
    <property type="match status" value="1"/>
</dbReference>
<reference evidence="3 4" key="4">
    <citation type="journal article" date="2020" name="Sci. Rep.">
        <title>beta-carboline chemical signals induce reveromycin production through a LuxR family regulator in Streptomyces sp. SN-593.</title>
        <authorList>
            <person name="Panthee S."/>
            <person name="Kito N."/>
            <person name="Hayashi T."/>
            <person name="Shimizu T."/>
            <person name="Ishikawa J."/>
            <person name="Hamamoto H."/>
            <person name="Osada H."/>
            <person name="Takahashi S."/>
        </authorList>
    </citation>
    <scope>NUCLEOTIDE SEQUENCE [LARGE SCALE GENOMIC DNA]</scope>
    <source>
        <strain evidence="3 4">SN-593</strain>
    </source>
</reference>
<keyword evidence="1" id="KW-0812">Transmembrane</keyword>
<evidence type="ECO:0000313" key="3">
    <source>
        <dbReference type="EMBL" id="BBA99153.1"/>
    </source>
</evidence>
<dbReference type="Gene3D" id="1.20.144.10">
    <property type="entry name" value="Phosphatidic acid phosphatase type 2/haloperoxidase"/>
    <property type="match status" value="1"/>
</dbReference>
<evidence type="ECO:0000313" key="4">
    <source>
        <dbReference type="Proteomes" id="UP000595703"/>
    </source>
</evidence>
<keyword evidence="1" id="KW-1133">Transmembrane helix</keyword>
<dbReference type="SMART" id="SM00014">
    <property type="entry name" value="acidPPc"/>
    <property type="match status" value="1"/>
</dbReference>
<evidence type="ECO:0000256" key="1">
    <source>
        <dbReference type="SAM" id="Phobius"/>
    </source>
</evidence>
<feature type="transmembrane region" description="Helical" evidence="1">
    <location>
        <begin position="70"/>
        <end position="95"/>
    </location>
</feature>
<dbReference type="InterPro" id="IPR000326">
    <property type="entry name" value="PAP2/HPO"/>
</dbReference>
<dbReference type="AlphaFoldDB" id="A0A7U3UV52"/>
<reference evidence="3 4" key="3">
    <citation type="journal article" date="2011" name="Nat. Chem. Biol.">
        <title>Reveromycin A biosynthesis uses RevG and RevJ for stereospecific spiroacetal formation.</title>
        <authorList>
            <person name="Takahashi S."/>
            <person name="Toyoda A."/>
            <person name="Sekiyama Y."/>
            <person name="Takagi H."/>
            <person name="Nogawa T."/>
            <person name="Uramoto M."/>
            <person name="Suzuki R."/>
            <person name="Koshino H."/>
            <person name="Kumano T."/>
            <person name="Panthee S."/>
            <person name="Dairi T."/>
            <person name="Ishikawa J."/>
            <person name="Ikeda H."/>
            <person name="Sakaki Y."/>
            <person name="Osada H."/>
        </authorList>
    </citation>
    <scope>NUCLEOTIDE SEQUENCE [LARGE SCALE GENOMIC DNA]</scope>
    <source>
        <strain evidence="3 4">SN-593</strain>
    </source>
</reference>
<dbReference type="EMBL" id="AP018365">
    <property type="protein sequence ID" value="BBA99153.1"/>
    <property type="molecule type" value="Genomic_DNA"/>
</dbReference>
<sequence>MDPMAKVAGDTVNPDVSLLRGVNGLSGHAPRGVDRLVEWAGGYGLVALAFVLALWCWWRVARRAEDAPAAVAGVLWSGLAAGIAMLLDLPIRALVQRPRPYVDHDGLRVLVHDGGYSFVSVRGAVIAALAVGLFTVDRRFGAIALLAALAEGFCDVYVGAYYPTDVIGGFALGAATALLLTAPALALLTALTRRLARGRVAALVRATPRTAPAARRLGPREVGHRAADKDLAA</sequence>
<proteinExistence type="predicted"/>
<feature type="transmembrane region" description="Helical" evidence="1">
    <location>
        <begin position="115"/>
        <end position="136"/>
    </location>
</feature>
<organism evidence="3 4">
    <name type="scientific">Actinacidiphila reveromycinica</name>
    <dbReference type="NCBI Taxonomy" id="659352"/>
    <lineage>
        <taxon>Bacteria</taxon>
        <taxon>Bacillati</taxon>
        <taxon>Actinomycetota</taxon>
        <taxon>Actinomycetes</taxon>
        <taxon>Kitasatosporales</taxon>
        <taxon>Streptomycetaceae</taxon>
        <taxon>Actinacidiphila</taxon>
    </lineage>
</organism>
<dbReference type="KEGG" id="arev:RVR_5657"/>
<feature type="transmembrane region" description="Helical" evidence="1">
    <location>
        <begin position="168"/>
        <end position="191"/>
    </location>
</feature>
<name>A0A7U3UV52_9ACTN</name>
<feature type="transmembrane region" description="Helical" evidence="1">
    <location>
        <begin position="40"/>
        <end position="58"/>
    </location>
</feature>
<dbReference type="Pfam" id="PF01569">
    <property type="entry name" value="PAP2"/>
    <property type="match status" value="1"/>
</dbReference>
<reference evidence="3 4" key="1">
    <citation type="journal article" date="2010" name="J. Bacteriol.">
        <title>Biochemical characterization of a novel indole prenyltransferase from Streptomyces sp. SN-593.</title>
        <authorList>
            <person name="Takahashi S."/>
            <person name="Takagi H."/>
            <person name="Toyoda A."/>
            <person name="Uramoto M."/>
            <person name="Nogawa T."/>
            <person name="Ueki M."/>
            <person name="Sakaki Y."/>
            <person name="Osada H."/>
        </authorList>
    </citation>
    <scope>NUCLEOTIDE SEQUENCE [LARGE SCALE GENOMIC DNA]</scope>
    <source>
        <strain evidence="3 4">SN-593</strain>
    </source>
</reference>
<gene>
    <name evidence="3" type="ORF">RVR_5657</name>
</gene>
<keyword evidence="4" id="KW-1185">Reference proteome</keyword>
<protein>
    <submittedName>
        <fullName evidence="3">Putative integral membrane protein</fullName>
    </submittedName>
</protein>
<evidence type="ECO:0000259" key="2">
    <source>
        <dbReference type="SMART" id="SM00014"/>
    </source>
</evidence>
<dbReference type="InterPro" id="IPR036938">
    <property type="entry name" value="PAP2/HPO_sf"/>
</dbReference>
<dbReference type="Proteomes" id="UP000595703">
    <property type="component" value="Chromosome"/>
</dbReference>
<reference evidence="3 4" key="2">
    <citation type="journal article" date="2011" name="J. Antibiot.">
        <title>Furaquinocins I and J: novel polyketide isoprenoid hybrid compounds from Streptomyces reveromyceticus SN-593.</title>
        <authorList>
            <person name="Panthee S."/>
            <person name="Takahashi S."/>
            <person name="Takagi H."/>
            <person name="Nogawa T."/>
            <person name="Oowada E."/>
            <person name="Uramoto M."/>
            <person name="Osada H."/>
        </authorList>
    </citation>
    <scope>NUCLEOTIDE SEQUENCE [LARGE SCALE GENOMIC DNA]</scope>
    <source>
        <strain evidence="3 4">SN-593</strain>
    </source>
</reference>
<accession>A0A7U3UV52</accession>
<keyword evidence="1" id="KW-0472">Membrane</keyword>
<feature type="domain" description="Phosphatidic acid phosphatase type 2/haloperoxidase" evidence="2">
    <location>
        <begin position="74"/>
        <end position="181"/>
    </location>
</feature>